<comment type="caution">
    <text evidence="3">The sequence shown here is derived from an EMBL/GenBank/DDBJ whole genome shotgun (WGS) entry which is preliminary data.</text>
</comment>
<keyword evidence="2" id="KW-0812">Transmembrane</keyword>
<dbReference type="Proteomes" id="UP000653305">
    <property type="component" value="Unassembled WGS sequence"/>
</dbReference>
<keyword evidence="2" id="KW-0472">Membrane</keyword>
<dbReference type="PANTHER" id="PTHR33640:SF30">
    <property type="entry name" value="DUF4408 DOMAIN-CONTAINING PROTEIN"/>
    <property type="match status" value="1"/>
</dbReference>
<feature type="transmembrane region" description="Helical" evidence="2">
    <location>
        <begin position="29"/>
        <end position="48"/>
    </location>
</feature>
<reference evidence="3" key="1">
    <citation type="submission" date="2020-07" db="EMBL/GenBank/DDBJ databases">
        <title>Ethylene signaling mediates host invasion by parasitic plants.</title>
        <authorList>
            <person name="Yoshida S."/>
        </authorList>
    </citation>
    <scope>NUCLEOTIDE SEQUENCE</scope>
    <source>
        <strain evidence="3">Okayama</strain>
    </source>
</reference>
<evidence type="ECO:0000256" key="1">
    <source>
        <dbReference type="SAM" id="MobiDB-lite"/>
    </source>
</evidence>
<proteinExistence type="predicted"/>
<feature type="region of interest" description="Disordered" evidence="1">
    <location>
        <begin position="112"/>
        <end position="141"/>
    </location>
</feature>
<sequence>MEPRVFGNVKQEKEKAMARFCRFRRIAKLWQFLQVLAVLGLMTGRFPAALKISCGRFVELISNYLLNHHVVFLIGNTIIVLLFMLCRHNDASVSAAAGDFYDDYVKYSEAAARQREPPPPIAEDAHAHGPAEEPGGGDGEKQIVEAVPQCDDVAVAIEKATRLIQRFQRTQSERLRREMSVRRPPETGDRWETGGLSEIETLSNEEFRRRVDAFIDKHWSGKGTKTNQFREYENYALLKMS</sequence>
<dbReference type="PANTHER" id="PTHR33640">
    <property type="entry name" value="TRANSMEMBRANE PROTEIN"/>
    <property type="match status" value="1"/>
</dbReference>
<organism evidence="3 4">
    <name type="scientific">Phtheirospermum japonicum</name>
    <dbReference type="NCBI Taxonomy" id="374723"/>
    <lineage>
        <taxon>Eukaryota</taxon>
        <taxon>Viridiplantae</taxon>
        <taxon>Streptophyta</taxon>
        <taxon>Embryophyta</taxon>
        <taxon>Tracheophyta</taxon>
        <taxon>Spermatophyta</taxon>
        <taxon>Magnoliopsida</taxon>
        <taxon>eudicotyledons</taxon>
        <taxon>Gunneridae</taxon>
        <taxon>Pentapetalae</taxon>
        <taxon>asterids</taxon>
        <taxon>lamiids</taxon>
        <taxon>Lamiales</taxon>
        <taxon>Orobanchaceae</taxon>
        <taxon>Orobanchaceae incertae sedis</taxon>
        <taxon>Phtheirospermum</taxon>
    </lineage>
</organism>
<name>A0A830BPW3_9LAMI</name>
<dbReference type="EMBL" id="BMAC01000161">
    <property type="protein sequence ID" value="GFP88102.1"/>
    <property type="molecule type" value="Genomic_DNA"/>
</dbReference>
<dbReference type="AlphaFoldDB" id="A0A830BPW3"/>
<dbReference type="OrthoDB" id="1082160at2759"/>
<feature type="transmembrane region" description="Helical" evidence="2">
    <location>
        <begin position="68"/>
        <end position="86"/>
    </location>
</feature>
<gene>
    <name evidence="3" type="ORF">PHJA_000953900</name>
</gene>
<evidence type="ECO:0000313" key="3">
    <source>
        <dbReference type="EMBL" id="GFP88102.1"/>
    </source>
</evidence>
<keyword evidence="2" id="KW-1133">Transmembrane helix</keyword>
<accession>A0A830BPW3</accession>
<protein>
    <submittedName>
        <fullName evidence="3">Uncharacterized protein</fullName>
    </submittedName>
</protein>
<evidence type="ECO:0000256" key="2">
    <source>
        <dbReference type="SAM" id="Phobius"/>
    </source>
</evidence>
<evidence type="ECO:0000313" key="4">
    <source>
        <dbReference type="Proteomes" id="UP000653305"/>
    </source>
</evidence>
<keyword evidence="4" id="KW-1185">Reference proteome</keyword>